<accession>A0ABD6QGJ5</accession>
<proteinExistence type="inferred from homology"/>
<dbReference type="Pfam" id="PF01555">
    <property type="entry name" value="N6_N4_Mtase"/>
    <property type="match status" value="1"/>
</dbReference>
<evidence type="ECO:0000259" key="4">
    <source>
        <dbReference type="Pfam" id="PF01555"/>
    </source>
</evidence>
<keyword evidence="1 5" id="KW-0489">Methyltransferase</keyword>
<organism evidence="5 6">
    <name type="scientific">Mycolicibacterium fortuitum</name>
    <name type="common">Mycobacterium fortuitum</name>
    <dbReference type="NCBI Taxonomy" id="1766"/>
    <lineage>
        <taxon>Bacteria</taxon>
        <taxon>Bacillati</taxon>
        <taxon>Actinomycetota</taxon>
        <taxon>Actinomycetes</taxon>
        <taxon>Mycobacteriales</taxon>
        <taxon>Mycobacteriaceae</taxon>
        <taxon>Mycolicibacterium</taxon>
    </lineage>
</organism>
<name>A0ABD6QGJ5_MYCFO</name>
<dbReference type="PRINTS" id="PR00508">
    <property type="entry name" value="S21N4MTFRASE"/>
</dbReference>
<dbReference type="EMBL" id="MBER01000125">
    <property type="protein sequence ID" value="OMC38375.1"/>
    <property type="molecule type" value="Genomic_DNA"/>
</dbReference>
<dbReference type="GO" id="GO:0032259">
    <property type="term" value="P:methylation"/>
    <property type="evidence" value="ECO:0007669"/>
    <property type="project" value="UniProtKB-KW"/>
</dbReference>
<comment type="caution">
    <text evidence="5">The sequence shown here is derived from an EMBL/GenBank/DDBJ whole genome shotgun (WGS) entry which is preliminary data.</text>
</comment>
<gene>
    <name evidence="5" type="ORF">A5742_00535</name>
</gene>
<dbReference type="EC" id="2.1.1.-" evidence="3"/>
<evidence type="ECO:0000256" key="3">
    <source>
        <dbReference type="RuleBase" id="RU362026"/>
    </source>
</evidence>
<reference evidence="5 6" key="1">
    <citation type="submission" date="2016-07" db="EMBL/GenBank/DDBJ databases">
        <authorList>
            <person name="Sutton G."/>
            <person name="Brinkac L."/>
            <person name="Sanka R."/>
            <person name="Adams M."/>
            <person name="Lau E."/>
            <person name="Kumar A."/>
            <person name="Macaden R."/>
        </authorList>
    </citation>
    <scope>NUCLEOTIDE SEQUENCE [LARGE SCALE GENOMIC DNA]</scope>
    <source>
        <strain evidence="5 6">GA-0871</strain>
    </source>
</reference>
<dbReference type="Proteomes" id="UP000187001">
    <property type="component" value="Unassembled WGS sequence"/>
</dbReference>
<dbReference type="InterPro" id="IPR029063">
    <property type="entry name" value="SAM-dependent_MTases_sf"/>
</dbReference>
<protein>
    <recommendedName>
        <fullName evidence="3">Methyltransferase</fullName>
        <ecNumber evidence="3">2.1.1.-</ecNumber>
    </recommendedName>
</protein>
<dbReference type="InterPro" id="IPR002941">
    <property type="entry name" value="DNA_methylase_N4/N6"/>
</dbReference>
<comment type="similarity">
    <text evidence="3">Belongs to the N(4)/N(6)-methyltransferase family.</text>
</comment>
<dbReference type="InterPro" id="IPR001091">
    <property type="entry name" value="RM_Methyltransferase"/>
</dbReference>
<dbReference type="Gene3D" id="3.40.50.150">
    <property type="entry name" value="Vaccinia Virus protein VP39"/>
    <property type="match status" value="1"/>
</dbReference>
<evidence type="ECO:0000313" key="5">
    <source>
        <dbReference type="EMBL" id="OMC38375.1"/>
    </source>
</evidence>
<dbReference type="GO" id="GO:0008168">
    <property type="term" value="F:methyltransferase activity"/>
    <property type="evidence" value="ECO:0007669"/>
    <property type="project" value="UniProtKB-KW"/>
</dbReference>
<evidence type="ECO:0000313" key="6">
    <source>
        <dbReference type="Proteomes" id="UP000187001"/>
    </source>
</evidence>
<dbReference type="SUPFAM" id="SSF53335">
    <property type="entry name" value="S-adenosyl-L-methionine-dependent methyltransferases"/>
    <property type="match status" value="1"/>
</dbReference>
<dbReference type="AlphaFoldDB" id="A0ABD6QGJ5"/>
<feature type="domain" description="DNA methylase N-4/N-6" evidence="4">
    <location>
        <begin position="22"/>
        <end position="189"/>
    </location>
</feature>
<keyword evidence="2" id="KW-0808">Transferase</keyword>
<evidence type="ECO:0000256" key="2">
    <source>
        <dbReference type="ARBA" id="ARBA00022679"/>
    </source>
</evidence>
<sequence length="214" mass="23619">MQSARTKYVTSSAQHTLETFGGDNRDQRSYQYWCALWLAECLRVTKPGGILAMFTDWRQLPATTDAVQAGGWVWRGILPWIKPDARPQKGRFSAAAEYVVWATNGPREMNFHSDDPTPAGYYLCIAPRDREHITQKPLEVMLHLTALVEPGGLVLDPFMGAGTTGVAAVMRGARFIGADHHAHNVEISERRIRTATLTAAPKGDQTAIDFGALP</sequence>
<evidence type="ECO:0000256" key="1">
    <source>
        <dbReference type="ARBA" id="ARBA00022603"/>
    </source>
</evidence>